<dbReference type="InterPro" id="IPR017907">
    <property type="entry name" value="Znf_RING_CS"/>
</dbReference>
<feature type="compositionally biased region" description="Basic and acidic residues" evidence="5">
    <location>
        <begin position="298"/>
        <end position="313"/>
    </location>
</feature>
<dbReference type="Pfam" id="PF13639">
    <property type="entry name" value="zf-RING_2"/>
    <property type="match status" value="1"/>
</dbReference>
<reference evidence="7" key="2">
    <citation type="journal article" date="2022" name="Microb. Genom.">
        <title>A chromosome-scale genome assembly of the tomato pathogen Cladosporium fulvum reveals a compartmentalized genome architecture and the presence of a dispensable chromosome.</title>
        <authorList>
            <person name="Zaccaron A.Z."/>
            <person name="Chen L.H."/>
            <person name="Samaras A."/>
            <person name="Stergiopoulos I."/>
        </authorList>
    </citation>
    <scope>NUCLEOTIDE SEQUENCE</scope>
    <source>
        <strain evidence="7">Race5_Kim</strain>
    </source>
</reference>
<dbReference type="PROSITE" id="PS00518">
    <property type="entry name" value="ZF_RING_1"/>
    <property type="match status" value="1"/>
</dbReference>
<dbReference type="EMBL" id="CP090166">
    <property type="protein sequence ID" value="UJO16469.1"/>
    <property type="molecule type" value="Genomic_DNA"/>
</dbReference>
<evidence type="ECO:0000259" key="6">
    <source>
        <dbReference type="PROSITE" id="PS50089"/>
    </source>
</evidence>
<dbReference type="OrthoDB" id="506431at2759"/>
<evidence type="ECO:0000256" key="4">
    <source>
        <dbReference type="PROSITE-ProRule" id="PRU00175"/>
    </source>
</evidence>
<accession>A0A9Q8P7U0</accession>
<dbReference type="Gene3D" id="3.10.129.10">
    <property type="entry name" value="Hotdog Thioesterase"/>
    <property type="match status" value="1"/>
</dbReference>
<dbReference type="AlphaFoldDB" id="A0A9Q8P7U0"/>
<evidence type="ECO:0000256" key="3">
    <source>
        <dbReference type="ARBA" id="ARBA00022833"/>
    </source>
</evidence>
<dbReference type="Gene3D" id="3.30.40.10">
    <property type="entry name" value="Zinc/RING finger domain, C3HC4 (zinc finger)"/>
    <property type="match status" value="1"/>
</dbReference>
<evidence type="ECO:0000256" key="2">
    <source>
        <dbReference type="ARBA" id="ARBA00022771"/>
    </source>
</evidence>
<keyword evidence="1" id="KW-0479">Metal-binding</keyword>
<dbReference type="InterPro" id="IPR029069">
    <property type="entry name" value="HotDog_dom_sf"/>
</dbReference>
<dbReference type="SMART" id="SM00184">
    <property type="entry name" value="RING"/>
    <property type="match status" value="1"/>
</dbReference>
<dbReference type="PANTHER" id="PTHR47260:SF3">
    <property type="entry name" value="THIOESTERASE FAMILY PROTEIN (AFU_ORTHOLOGUE AFUA_7G03960)"/>
    <property type="match status" value="1"/>
</dbReference>
<dbReference type="PANTHER" id="PTHR47260">
    <property type="entry name" value="UPF0644 PROTEIN PB2B4.06"/>
    <property type="match status" value="1"/>
</dbReference>
<evidence type="ECO:0000256" key="1">
    <source>
        <dbReference type="ARBA" id="ARBA00022723"/>
    </source>
</evidence>
<reference evidence="7" key="1">
    <citation type="submission" date="2021-12" db="EMBL/GenBank/DDBJ databases">
        <authorList>
            <person name="Zaccaron A."/>
            <person name="Stergiopoulos I."/>
        </authorList>
    </citation>
    <scope>NUCLEOTIDE SEQUENCE</scope>
    <source>
        <strain evidence="7">Race5_Kim</strain>
    </source>
</reference>
<feature type="compositionally biased region" description="Polar residues" evidence="5">
    <location>
        <begin position="315"/>
        <end position="326"/>
    </location>
</feature>
<sequence length="507" mass="56224">MTTTCAGRAPPNLPSKEDFLASLEPDPCPICYEGISEPIRVACGHNFCVRCAITWFEDHNTCPTCRKELYVGEVPEFYEDEGDGDEAVSGHVDADFGAREVEEMSAPLAGTTIAPSDEDMDSDMQPNHSTREAEEMNPRSVGSIIVTPTSEVLRARLDQRQMRRNRQATLPQRDMTNMNRFVDRLIDDDNTLDLLADMPHYIPTHRRGFGDWETAYMRATREMTPATPQAERRLYTPFPGNSRAYRVRDPTPFPDSEDDASPPLASLNVGMSPPYSPQQMSGGVERWRAPELAPVSDPSRHVDSTSRSQELESQRAFSETRITGSAPQPRRDATAGTGTTFETRCPCGAWLASEMPKECLRDFDDRQCVQSIINDPGCKEVPFPSRTITRNSTIPSLFNRTLATLDTLRACQSYLRVRDVKEGETADTKDGKKKEALLVASLGHGLDGHPGLAHGSTIATLFDEGLSLGALQVLDKKFMTAESTIKYEGAVPTPSNYYVAAKWWQAC</sequence>
<proteinExistence type="predicted"/>
<dbReference type="PROSITE" id="PS50089">
    <property type="entry name" value="ZF_RING_2"/>
    <property type="match status" value="1"/>
</dbReference>
<protein>
    <recommendedName>
        <fullName evidence="6">RING-type domain-containing protein</fullName>
    </recommendedName>
</protein>
<dbReference type="InterPro" id="IPR013083">
    <property type="entry name" value="Znf_RING/FYVE/PHD"/>
</dbReference>
<gene>
    <name evidence="7" type="ORF">CLAFUR5_05017</name>
</gene>
<feature type="region of interest" description="Disordered" evidence="5">
    <location>
        <begin position="111"/>
        <end position="138"/>
    </location>
</feature>
<feature type="domain" description="RING-type" evidence="6">
    <location>
        <begin position="28"/>
        <end position="66"/>
    </location>
</feature>
<dbReference type="RefSeq" id="XP_047760835.1">
    <property type="nucleotide sequence ID" value="XM_047904165.1"/>
</dbReference>
<organism evidence="7 8">
    <name type="scientific">Passalora fulva</name>
    <name type="common">Tomato leaf mold</name>
    <name type="synonym">Cladosporium fulvum</name>
    <dbReference type="NCBI Taxonomy" id="5499"/>
    <lineage>
        <taxon>Eukaryota</taxon>
        <taxon>Fungi</taxon>
        <taxon>Dikarya</taxon>
        <taxon>Ascomycota</taxon>
        <taxon>Pezizomycotina</taxon>
        <taxon>Dothideomycetes</taxon>
        <taxon>Dothideomycetidae</taxon>
        <taxon>Mycosphaerellales</taxon>
        <taxon>Mycosphaerellaceae</taxon>
        <taxon>Fulvia</taxon>
    </lineage>
</organism>
<dbReference type="SUPFAM" id="SSF57850">
    <property type="entry name" value="RING/U-box"/>
    <property type="match status" value="1"/>
</dbReference>
<name>A0A9Q8P7U0_PASFU</name>
<dbReference type="Proteomes" id="UP000756132">
    <property type="component" value="Chromosome 4"/>
</dbReference>
<dbReference type="InterPro" id="IPR052061">
    <property type="entry name" value="PTE-AB_protein"/>
</dbReference>
<evidence type="ECO:0000256" key="5">
    <source>
        <dbReference type="SAM" id="MobiDB-lite"/>
    </source>
</evidence>
<dbReference type="KEGG" id="ffu:CLAFUR5_05017"/>
<evidence type="ECO:0000313" key="7">
    <source>
        <dbReference type="EMBL" id="UJO16469.1"/>
    </source>
</evidence>
<dbReference type="GO" id="GO:0008270">
    <property type="term" value="F:zinc ion binding"/>
    <property type="evidence" value="ECO:0007669"/>
    <property type="project" value="UniProtKB-KW"/>
</dbReference>
<keyword evidence="3" id="KW-0862">Zinc</keyword>
<dbReference type="GeneID" id="71984895"/>
<keyword evidence="2 4" id="KW-0863">Zinc-finger</keyword>
<dbReference type="SUPFAM" id="SSF54637">
    <property type="entry name" value="Thioesterase/thiol ester dehydrase-isomerase"/>
    <property type="match status" value="1"/>
</dbReference>
<dbReference type="InterPro" id="IPR001841">
    <property type="entry name" value="Znf_RING"/>
</dbReference>
<keyword evidence="8" id="KW-1185">Reference proteome</keyword>
<evidence type="ECO:0000313" key="8">
    <source>
        <dbReference type="Proteomes" id="UP000756132"/>
    </source>
</evidence>
<feature type="region of interest" description="Disordered" evidence="5">
    <location>
        <begin position="224"/>
        <end position="339"/>
    </location>
</feature>